<keyword evidence="1" id="KW-1133">Transmembrane helix</keyword>
<gene>
    <name evidence="2" type="ORF">PHYPA_011064</name>
</gene>
<keyword evidence="1" id="KW-0472">Membrane</keyword>
<dbReference type="EnsemblPlants" id="Pp3c8_2580V3.1">
    <property type="protein sequence ID" value="PAC:32964958.CDS.1"/>
    <property type="gene ID" value="Pp3c8_2580"/>
</dbReference>
<evidence type="ECO:0000313" key="4">
    <source>
        <dbReference type="Proteomes" id="UP000006727"/>
    </source>
</evidence>
<name>A0A2K1K5X1_PHYPA</name>
<reference evidence="2 4" key="1">
    <citation type="journal article" date="2008" name="Science">
        <title>The Physcomitrella genome reveals evolutionary insights into the conquest of land by plants.</title>
        <authorList>
            <person name="Rensing S."/>
            <person name="Lang D."/>
            <person name="Zimmer A."/>
            <person name="Terry A."/>
            <person name="Salamov A."/>
            <person name="Shapiro H."/>
            <person name="Nishiyama T."/>
            <person name="Perroud P.-F."/>
            <person name="Lindquist E."/>
            <person name="Kamisugi Y."/>
            <person name="Tanahashi T."/>
            <person name="Sakakibara K."/>
            <person name="Fujita T."/>
            <person name="Oishi K."/>
            <person name="Shin-I T."/>
            <person name="Kuroki Y."/>
            <person name="Toyoda A."/>
            <person name="Suzuki Y."/>
            <person name="Hashimoto A."/>
            <person name="Yamaguchi K."/>
            <person name="Sugano A."/>
            <person name="Kohara Y."/>
            <person name="Fujiyama A."/>
            <person name="Anterola A."/>
            <person name="Aoki S."/>
            <person name="Ashton N."/>
            <person name="Barbazuk W.B."/>
            <person name="Barker E."/>
            <person name="Bennetzen J."/>
            <person name="Bezanilla M."/>
            <person name="Blankenship R."/>
            <person name="Cho S.H."/>
            <person name="Dutcher S."/>
            <person name="Estelle M."/>
            <person name="Fawcett J.A."/>
            <person name="Gundlach H."/>
            <person name="Hanada K."/>
            <person name="Heyl A."/>
            <person name="Hicks K.A."/>
            <person name="Hugh J."/>
            <person name="Lohr M."/>
            <person name="Mayer K."/>
            <person name="Melkozernov A."/>
            <person name="Murata T."/>
            <person name="Nelson D."/>
            <person name="Pils B."/>
            <person name="Prigge M."/>
            <person name="Reiss B."/>
            <person name="Renner T."/>
            <person name="Rombauts S."/>
            <person name="Rushton P."/>
            <person name="Sanderfoot A."/>
            <person name="Schween G."/>
            <person name="Shiu S.-H."/>
            <person name="Stueber K."/>
            <person name="Theodoulou F.L."/>
            <person name="Tu H."/>
            <person name="Van de Peer Y."/>
            <person name="Verrier P.J."/>
            <person name="Waters E."/>
            <person name="Wood A."/>
            <person name="Yang L."/>
            <person name="Cove D."/>
            <person name="Cuming A."/>
            <person name="Hasebe M."/>
            <person name="Lucas S."/>
            <person name="Mishler D.B."/>
            <person name="Reski R."/>
            <person name="Grigoriev I."/>
            <person name="Quatrano R.S."/>
            <person name="Boore J.L."/>
        </authorList>
    </citation>
    <scope>NUCLEOTIDE SEQUENCE [LARGE SCALE GENOMIC DNA]</scope>
    <source>
        <strain evidence="3 4">cv. Gransden 2004</strain>
    </source>
</reference>
<evidence type="ECO:0000313" key="3">
    <source>
        <dbReference type="EnsemblPlants" id="PAC:32964958.CDS.1"/>
    </source>
</evidence>
<reference evidence="3" key="3">
    <citation type="submission" date="2020-12" db="UniProtKB">
        <authorList>
            <consortium name="EnsemblPlants"/>
        </authorList>
    </citation>
    <scope>IDENTIFICATION</scope>
</reference>
<dbReference type="EMBL" id="ABEU02000008">
    <property type="protein sequence ID" value="PNR49168.1"/>
    <property type="molecule type" value="Genomic_DNA"/>
</dbReference>
<dbReference type="PaxDb" id="3218-PP1S35_141V6.1"/>
<keyword evidence="4" id="KW-1185">Reference proteome</keyword>
<organism evidence="2">
    <name type="scientific">Physcomitrium patens</name>
    <name type="common">Spreading-leaved earth moss</name>
    <name type="synonym">Physcomitrella patens</name>
    <dbReference type="NCBI Taxonomy" id="3218"/>
    <lineage>
        <taxon>Eukaryota</taxon>
        <taxon>Viridiplantae</taxon>
        <taxon>Streptophyta</taxon>
        <taxon>Embryophyta</taxon>
        <taxon>Bryophyta</taxon>
        <taxon>Bryophytina</taxon>
        <taxon>Bryopsida</taxon>
        <taxon>Funariidae</taxon>
        <taxon>Funariales</taxon>
        <taxon>Funariaceae</taxon>
        <taxon>Physcomitrium</taxon>
    </lineage>
</organism>
<proteinExistence type="predicted"/>
<feature type="transmembrane region" description="Helical" evidence="1">
    <location>
        <begin position="83"/>
        <end position="103"/>
    </location>
</feature>
<reference evidence="2 4" key="2">
    <citation type="journal article" date="2018" name="Plant J.">
        <title>The Physcomitrella patens chromosome-scale assembly reveals moss genome structure and evolution.</title>
        <authorList>
            <person name="Lang D."/>
            <person name="Ullrich K.K."/>
            <person name="Murat F."/>
            <person name="Fuchs J."/>
            <person name="Jenkins J."/>
            <person name="Haas F.B."/>
            <person name="Piednoel M."/>
            <person name="Gundlach H."/>
            <person name="Van Bel M."/>
            <person name="Meyberg R."/>
            <person name="Vives C."/>
            <person name="Morata J."/>
            <person name="Symeonidi A."/>
            <person name="Hiss M."/>
            <person name="Muchero W."/>
            <person name="Kamisugi Y."/>
            <person name="Saleh O."/>
            <person name="Blanc G."/>
            <person name="Decker E.L."/>
            <person name="van Gessel N."/>
            <person name="Grimwood J."/>
            <person name="Hayes R.D."/>
            <person name="Graham S.W."/>
            <person name="Gunter L.E."/>
            <person name="McDaniel S.F."/>
            <person name="Hoernstein S.N.W."/>
            <person name="Larsson A."/>
            <person name="Li F.W."/>
            <person name="Perroud P.F."/>
            <person name="Phillips J."/>
            <person name="Ranjan P."/>
            <person name="Rokshar D.S."/>
            <person name="Rothfels C.J."/>
            <person name="Schneider L."/>
            <person name="Shu S."/>
            <person name="Stevenson D.W."/>
            <person name="Thummler F."/>
            <person name="Tillich M."/>
            <person name="Villarreal Aguilar J.C."/>
            <person name="Widiez T."/>
            <person name="Wong G.K."/>
            <person name="Wymore A."/>
            <person name="Zhang Y."/>
            <person name="Zimmer A.D."/>
            <person name="Quatrano R.S."/>
            <person name="Mayer K.F.X."/>
            <person name="Goodstein D."/>
            <person name="Casacuberta J.M."/>
            <person name="Vandepoele K."/>
            <person name="Reski R."/>
            <person name="Cuming A.C."/>
            <person name="Tuskan G.A."/>
            <person name="Maumus F."/>
            <person name="Salse J."/>
            <person name="Schmutz J."/>
            <person name="Rensing S.A."/>
        </authorList>
    </citation>
    <scope>NUCLEOTIDE SEQUENCE [LARGE SCALE GENOMIC DNA]</scope>
    <source>
        <strain evidence="3 4">cv. Gransden 2004</strain>
    </source>
</reference>
<evidence type="ECO:0000313" key="2">
    <source>
        <dbReference type="EMBL" id="PNR49168.1"/>
    </source>
</evidence>
<dbReference type="Proteomes" id="UP000006727">
    <property type="component" value="Chromosome 8"/>
</dbReference>
<sequence length="105" mass="11872">MSVLCRVLVRSKCFGSSAAALRSSSLFFFAFGGSSEFHGRHSRFLFVSLSKRGFFSEGQAMELRCCWVSEGRRHLSKWCWRQGVVVLGCVFPMVLLRFFLYLAGG</sequence>
<dbReference type="Gramene" id="Pp3c8_2580V3.1">
    <property type="protein sequence ID" value="PAC:32964958.CDS.1"/>
    <property type="gene ID" value="Pp3c8_2580"/>
</dbReference>
<accession>A0A2K1K5X1</accession>
<dbReference type="InParanoid" id="A0A2K1K5X1"/>
<keyword evidence="1" id="KW-0812">Transmembrane</keyword>
<protein>
    <submittedName>
        <fullName evidence="2 3">Uncharacterized protein</fullName>
    </submittedName>
</protein>
<dbReference type="AlphaFoldDB" id="A0A2K1K5X1"/>
<evidence type="ECO:0000256" key="1">
    <source>
        <dbReference type="SAM" id="Phobius"/>
    </source>
</evidence>